<protein>
    <submittedName>
        <fullName evidence="1">Uncharacterized protein</fullName>
    </submittedName>
</protein>
<gene>
    <name evidence="1" type="ORF">MJO28_016066</name>
</gene>
<organism evidence="1 2">
    <name type="scientific">Puccinia striiformis f. sp. tritici</name>
    <dbReference type="NCBI Taxonomy" id="168172"/>
    <lineage>
        <taxon>Eukaryota</taxon>
        <taxon>Fungi</taxon>
        <taxon>Dikarya</taxon>
        <taxon>Basidiomycota</taxon>
        <taxon>Pucciniomycotina</taxon>
        <taxon>Pucciniomycetes</taxon>
        <taxon>Pucciniales</taxon>
        <taxon>Pucciniaceae</taxon>
        <taxon>Puccinia</taxon>
    </lineage>
</organism>
<name>A0ACC0DRK5_9BASI</name>
<dbReference type="Proteomes" id="UP001060170">
    <property type="component" value="Chromosome 17"/>
</dbReference>
<reference evidence="1 2" key="3">
    <citation type="journal article" date="2022" name="Microbiol. Spectr.">
        <title>Folding features and dynamics of 3D genome architecture in plant fungal pathogens.</title>
        <authorList>
            <person name="Xia C."/>
        </authorList>
    </citation>
    <scope>NUCLEOTIDE SEQUENCE [LARGE SCALE GENOMIC DNA]</scope>
    <source>
        <strain evidence="1 2">93-210</strain>
    </source>
</reference>
<reference evidence="2" key="2">
    <citation type="journal article" date="2018" name="Mol. Plant Microbe Interact.">
        <title>Genome sequence resources for the wheat stripe rust pathogen (Puccinia striiformis f. sp. tritici) and the barley stripe rust pathogen (Puccinia striiformis f. sp. hordei).</title>
        <authorList>
            <person name="Xia C."/>
            <person name="Wang M."/>
            <person name="Yin C."/>
            <person name="Cornejo O.E."/>
            <person name="Hulbert S.H."/>
            <person name="Chen X."/>
        </authorList>
    </citation>
    <scope>NUCLEOTIDE SEQUENCE [LARGE SCALE GENOMIC DNA]</scope>
    <source>
        <strain evidence="2">93-210</strain>
    </source>
</reference>
<accession>A0ACC0DRK5</accession>
<evidence type="ECO:0000313" key="1">
    <source>
        <dbReference type="EMBL" id="KAI7937167.1"/>
    </source>
</evidence>
<sequence length="277" mass="31272">MKREFSPSKRRATTHDEPQKMNQIIQRCTRTPLKPYLLLRTAKRQTQQFHQTHYRRTIHSDPINIVKQEDLEPIKIINSAPAQSDQPWFVDDESTDSSPTTLQQEQELELEDYSGNDLRTTTTGPPTPPPTNLPADLQDLYSHLISSPFFDPSSISFIDAKKSHMGDAAWTDWVVIVSLRTGRENAVRGAAEGIKLILEGNQMSVRLEGTNSLSTTTSTSAGTSNSTAWAMVDAGKVVIHILNHHSRQVYDLESVWKKPSFNTSFNTREGEENFYNS</sequence>
<keyword evidence="2" id="KW-1185">Reference proteome</keyword>
<comment type="caution">
    <text evidence="1">The sequence shown here is derived from an EMBL/GenBank/DDBJ whole genome shotgun (WGS) entry which is preliminary data.</text>
</comment>
<dbReference type="EMBL" id="CM045881">
    <property type="protein sequence ID" value="KAI7937167.1"/>
    <property type="molecule type" value="Genomic_DNA"/>
</dbReference>
<proteinExistence type="predicted"/>
<reference evidence="2" key="1">
    <citation type="journal article" date="2018" name="BMC Genomics">
        <title>Genomic insights into host adaptation between the wheat stripe rust pathogen (Puccinia striiformis f. sp. tritici) and the barley stripe rust pathogen (Puccinia striiformis f. sp. hordei).</title>
        <authorList>
            <person name="Xia C."/>
            <person name="Wang M."/>
            <person name="Yin C."/>
            <person name="Cornejo O.E."/>
            <person name="Hulbert S.H."/>
            <person name="Chen X."/>
        </authorList>
    </citation>
    <scope>NUCLEOTIDE SEQUENCE [LARGE SCALE GENOMIC DNA]</scope>
    <source>
        <strain evidence="2">93-210</strain>
    </source>
</reference>
<evidence type="ECO:0000313" key="2">
    <source>
        <dbReference type="Proteomes" id="UP001060170"/>
    </source>
</evidence>